<evidence type="ECO:0000313" key="3">
    <source>
        <dbReference type="Proteomes" id="UP001172743"/>
    </source>
</evidence>
<feature type="region of interest" description="Disordered" evidence="1">
    <location>
        <begin position="1"/>
        <end position="96"/>
    </location>
</feature>
<accession>A0ABT8GT81</accession>
<dbReference type="Proteomes" id="UP001172743">
    <property type="component" value="Unassembled WGS sequence"/>
</dbReference>
<evidence type="ECO:0000256" key="1">
    <source>
        <dbReference type="SAM" id="MobiDB-lite"/>
    </source>
</evidence>
<feature type="compositionally biased region" description="Low complexity" evidence="1">
    <location>
        <begin position="24"/>
        <end position="41"/>
    </location>
</feature>
<proteinExistence type="predicted"/>
<comment type="caution">
    <text evidence="2">The sequence shown here is derived from an EMBL/GenBank/DDBJ whole genome shotgun (WGS) entry which is preliminary data.</text>
</comment>
<reference evidence="2" key="1">
    <citation type="submission" date="2023-07" db="EMBL/GenBank/DDBJ databases">
        <title>Ureibacillus sp. isolated from freshwater well.</title>
        <authorList>
            <person name="Kirdat K."/>
            <person name="Bhatt A."/>
            <person name="Teware R."/>
            <person name="Bhavsar Y."/>
            <person name="Yadav A."/>
        </authorList>
    </citation>
    <scope>NUCLEOTIDE SEQUENCE</scope>
    <source>
        <strain evidence="2">BA0131</strain>
    </source>
</reference>
<evidence type="ECO:0000313" key="2">
    <source>
        <dbReference type="EMBL" id="MDN4494623.1"/>
    </source>
</evidence>
<organism evidence="2 3">
    <name type="scientific">Ureibacillus aquaedulcis</name>
    <dbReference type="NCBI Taxonomy" id="3058421"/>
    <lineage>
        <taxon>Bacteria</taxon>
        <taxon>Bacillati</taxon>
        <taxon>Bacillota</taxon>
        <taxon>Bacilli</taxon>
        <taxon>Bacillales</taxon>
        <taxon>Caryophanaceae</taxon>
        <taxon>Ureibacillus</taxon>
    </lineage>
</organism>
<name>A0ABT8GT81_9BACL</name>
<feature type="compositionally biased region" description="Gly residues" evidence="1">
    <location>
        <begin position="43"/>
        <end position="79"/>
    </location>
</feature>
<dbReference type="EMBL" id="JAUHTQ010000011">
    <property type="protein sequence ID" value="MDN4494623.1"/>
    <property type="molecule type" value="Genomic_DNA"/>
</dbReference>
<keyword evidence="3" id="KW-1185">Reference proteome</keyword>
<sequence>MNPFDYDDDFFDESPRRGRGRGGQQQFPQGAPGYPGTFPGMPGFPGGQGGFPGSPGGFPGGQGGFPGSPGGFPGGGGPGQLQAPTSPPPSFTPQMSTFQQQEFTRRGGVGGIRRCFFRNTFVWMRNGNAFWFFPMVAFGNQIIGFRWRGTRGWVYDSINRNNILFFQCY</sequence>
<gene>
    <name evidence="2" type="ORF">QYB95_13805</name>
</gene>
<protein>
    <recommendedName>
        <fullName evidence="4">Transporter</fullName>
    </recommendedName>
</protein>
<dbReference type="RefSeq" id="WP_301138926.1">
    <property type="nucleotide sequence ID" value="NZ_JAUHTQ010000011.1"/>
</dbReference>
<feature type="compositionally biased region" description="Acidic residues" evidence="1">
    <location>
        <begin position="1"/>
        <end position="12"/>
    </location>
</feature>
<evidence type="ECO:0008006" key="4">
    <source>
        <dbReference type="Google" id="ProtNLM"/>
    </source>
</evidence>